<dbReference type="EMBL" id="WMQE01000012">
    <property type="protein sequence ID" value="MTK21165.1"/>
    <property type="molecule type" value="Genomic_DNA"/>
</dbReference>
<dbReference type="Pfam" id="PF04892">
    <property type="entry name" value="VanZ"/>
    <property type="match status" value="1"/>
</dbReference>
<dbReference type="PANTHER" id="PTHR36834:SF1">
    <property type="entry name" value="INTEGRAL MEMBRANE PROTEIN"/>
    <property type="match status" value="1"/>
</dbReference>
<evidence type="ECO:0000313" key="2">
    <source>
        <dbReference type="Proteomes" id="UP000487649"/>
    </source>
</evidence>
<sequence>MLQNILDNIFLGVILLIIVGIIYLPFYFILRKKQIPILRQLSYLGLAGIIFIILFATILISIIGSGLNFNPPYHRLNLIPFSWLFDTFTMSQVISNIIMFIPLGFLLPIVFKKFRSFFNTTLFAFAFSFFIECFQYFIGRSSDIDDLILNTLGGIIGYGIFILFNKWLSTQNWWKNLLQ</sequence>
<comment type="caution">
    <text evidence="1">The sequence shown here is derived from an EMBL/GenBank/DDBJ whole genome shotgun (WGS) entry which is preliminary data.</text>
</comment>
<dbReference type="RefSeq" id="WP_006784730.1">
    <property type="nucleotide sequence ID" value="NZ_CAJJOK010000014.1"/>
</dbReference>
<name>A0A173S0G2_9FIRM</name>
<dbReference type="OrthoDB" id="9805025at2"/>
<evidence type="ECO:0000313" key="1">
    <source>
        <dbReference type="EMBL" id="MTK21165.1"/>
    </source>
</evidence>
<protein>
    <submittedName>
        <fullName evidence="1">VanZ family protein</fullName>
    </submittedName>
</protein>
<gene>
    <name evidence="1" type="ORF">GMA92_06995</name>
</gene>
<dbReference type="PANTHER" id="PTHR36834">
    <property type="entry name" value="MEMBRANE PROTEIN-RELATED"/>
    <property type="match status" value="1"/>
</dbReference>
<proteinExistence type="predicted"/>
<dbReference type="InterPro" id="IPR006976">
    <property type="entry name" value="VanZ-like"/>
</dbReference>
<dbReference type="GeneID" id="60058157"/>
<accession>A0A173S0G2</accession>
<dbReference type="Proteomes" id="UP000487649">
    <property type="component" value="Unassembled WGS sequence"/>
</dbReference>
<dbReference type="AlphaFoldDB" id="A0A173S0G2"/>
<organism evidence="1 2">
    <name type="scientific">Turicibacter sanguinis</name>
    <dbReference type="NCBI Taxonomy" id="154288"/>
    <lineage>
        <taxon>Bacteria</taxon>
        <taxon>Bacillati</taxon>
        <taxon>Bacillota</taxon>
        <taxon>Erysipelotrichia</taxon>
        <taxon>Erysipelotrichales</taxon>
        <taxon>Turicibacteraceae</taxon>
        <taxon>Turicibacter</taxon>
    </lineage>
</organism>
<reference evidence="1 2" key="1">
    <citation type="journal article" date="2019" name="Nat. Med.">
        <title>A library of human gut bacterial isolates paired with longitudinal multiomics data enables mechanistic microbiome research.</title>
        <authorList>
            <person name="Poyet M."/>
            <person name="Groussin M."/>
            <person name="Gibbons S.M."/>
            <person name="Avila-Pacheco J."/>
            <person name="Jiang X."/>
            <person name="Kearney S.M."/>
            <person name="Perrotta A.R."/>
            <person name="Berdy B."/>
            <person name="Zhao S."/>
            <person name="Lieberman T.D."/>
            <person name="Swanson P.K."/>
            <person name="Smith M."/>
            <person name="Roesemann S."/>
            <person name="Alexander J.E."/>
            <person name="Rich S.A."/>
            <person name="Livny J."/>
            <person name="Vlamakis H."/>
            <person name="Clish C."/>
            <person name="Bullock K."/>
            <person name="Deik A."/>
            <person name="Scott J."/>
            <person name="Pierce K.A."/>
            <person name="Xavier R.J."/>
            <person name="Alm E.J."/>
        </authorList>
    </citation>
    <scope>NUCLEOTIDE SEQUENCE [LARGE SCALE GENOMIC DNA]</scope>
    <source>
        <strain evidence="1 2">BIOML-A198</strain>
    </source>
</reference>
<dbReference type="InterPro" id="IPR053150">
    <property type="entry name" value="Teicoplanin_resist-assoc"/>
</dbReference>